<dbReference type="GO" id="GO:0008168">
    <property type="term" value="F:methyltransferase activity"/>
    <property type="evidence" value="ECO:0007669"/>
    <property type="project" value="UniProtKB-KW"/>
</dbReference>
<dbReference type="SMART" id="SM00138">
    <property type="entry name" value="MeTrc"/>
    <property type="match status" value="1"/>
</dbReference>
<reference evidence="8" key="1">
    <citation type="journal article" date="2019" name="Int. J. Syst. Evol. Microbiol.">
        <title>The Global Catalogue of Microorganisms (GCM) 10K type strain sequencing project: providing services to taxonomists for standard genome sequencing and annotation.</title>
        <authorList>
            <consortium name="The Broad Institute Genomics Platform"/>
            <consortium name="The Broad Institute Genome Sequencing Center for Infectious Disease"/>
            <person name="Wu L."/>
            <person name="Ma J."/>
        </authorList>
    </citation>
    <scope>NUCLEOTIDE SEQUENCE [LARGE SCALE GENOMIC DNA]</scope>
    <source>
        <strain evidence="8">CGMCC 4.7608</strain>
    </source>
</reference>
<dbReference type="SUPFAM" id="SSF47757">
    <property type="entry name" value="Chemotaxis receptor methyltransferase CheR, N-terminal domain"/>
    <property type="match status" value="1"/>
</dbReference>
<organism evidence="7 8">
    <name type="scientific">Chromobacterium aquaticum</name>
    <dbReference type="NCBI Taxonomy" id="467180"/>
    <lineage>
        <taxon>Bacteria</taxon>
        <taxon>Pseudomonadati</taxon>
        <taxon>Pseudomonadota</taxon>
        <taxon>Betaproteobacteria</taxon>
        <taxon>Neisseriales</taxon>
        <taxon>Chromobacteriaceae</taxon>
        <taxon>Chromobacterium</taxon>
    </lineage>
</organism>
<evidence type="ECO:0000313" key="7">
    <source>
        <dbReference type="EMBL" id="MFC4490107.1"/>
    </source>
</evidence>
<dbReference type="InterPro" id="IPR029063">
    <property type="entry name" value="SAM-dependent_MTases_sf"/>
</dbReference>
<dbReference type="PRINTS" id="PR00996">
    <property type="entry name" value="CHERMTFRASE"/>
</dbReference>
<dbReference type="CDD" id="cd02440">
    <property type="entry name" value="AdoMet_MTases"/>
    <property type="match status" value="1"/>
</dbReference>
<evidence type="ECO:0000256" key="2">
    <source>
        <dbReference type="ARBA" id="ARBA00022603"/>
    </source>
</evidence>
<evidence type="ECO:0000256" key="3">
    <source>
        <dbReference type="ARBA" id="ARBA00022679"/>
    </source>
</evidence>
<evidence type="ECO:0000259" key="6">
    <source>
        <dbReference type="PROSITE" id="PS50123"/>
    </source>
</evidence>
<comment type="caution">
    <text evidence="7">The sequence shown here is derived from an EMBL/GenBank/DDBJ whole genome shotgun (WGS) entry which is preliminary data.</text>
</comment>
<accession>A0ABV8ZT32</accession>
<evidence type="ECO:0000256" key="4">
    <source>
        <dbReference type="ARBA" id="ARBA00022691"/>
    </source>
</evidence>
<dbReference type="InterPro" id="IPR050903">
    <property type="entry name" value="Bact_Chemotaxis_MeTrfase"/>
</dbReference>
<comment type="catalytic activity">
    <reaction evidence="1 5">
        <text>L-glutamyl-[protein] + S-adenosyl-L-methionine = [protein]-L-glutamate 5-O-methyl ester + S-adenosyl-L-homocysteine</text>
        <dbReference type="Rhea" id="RHEA:24452"/>
        <dbReference type="Rhea" id="RHEA-COMP:10208"/>
        <dbReference type="Rhea" id="RHEA-COMP:10311"/>
        <dbReference type="ChEBI" id="CHEBI:29973"/>
        <dbReference type="ChEBI" id="CHEBI:57856"/>
        <dbReference type="ChEBI" id="CHEBI:59789"/>
        <dbReference type="ChEBI" id="CHEBI:82795"/>
        <dbReference type="EC" id="2.1.1.80"/>
    </reaction>
</comment>
<dbReference type="PIRSF" id="PIRSF000410">
    <property type="entry name" value="CheR"/>
    <property type="match status" value="1"/>
</dbReference>
<keyword evidence="8" id="KW-1185">Reference proteome</keyword>
<feature type="domain" description="CheR-type methyltransferase" evidence="6">
    <location>
        <begin position="14"/>
        <end position="259"/>
    </location>
</feature>
<keyword evidence="4 5" id="KW-0949">S-adenosyl-L-methionine</keyword>
<protein>
    <recommendedName>
        <fullName evidence="5">Chemotaxis protein methyltransferase</fullName>
        <ecNumber evidence="5">2.1.1.80</ecNumber>
    </recommendedName>
</protein>
<proteinExistence type="predicted"/>
<keyword evidence="2 5" id="KW-0489">Methyltransferase</keyword>
<dbReference type="InterPro" id="IPR022641">
    <property type="entry name" value="CheR_N"/>
</dbReference>
<dbReference type="EMBL" id="JBHSEK010000005">
    <property type="protein sequence ID" value="MFC4490107.1"/>
    <property type="molecule type" value="Genomic_DNA"/>
</dbReference>
<dbReference type="Pfam" id="PF01739">
    <property type="entry name" value="CheR"/>
    <property type="match status" value="1"/>
</dbReference>
<evidence type="ECO:0000256" key="5">
    <source>
        <dbReference type="PIRNR" id="PIRNR000410"/>
    </source>
</evidence>
<evidence type="ECO:0000313" key="8">
    <source>
        <dbReference type="Proteomes" id="UP001595999"/>
    </source>
</evidence>
<dbReference type="GO" id="GO:0032259">
    <property type="term" value="P:methylation"/>
    <property type="evidence" value="ECO:0007669"/>
    <property type="project" value="UniProtKB-KW"/>
</dbReference>
<dbReference type="Proteomes" id="UP001595999">
    <property type="component" value="Unassembled WGS sequence"/>
</dbReference>
<keyword evidence="3 5" id="KW-0808">Transferase</keyword>
<dbReference type="SUPFAM" id="SSF53335">
    <property type="entry name" value="S-adenosyl-L-methionine-dependent methyltransferases"/>
    <property type="match status" value="1"/>
</dbReference>
<dbReference type="InterPro" id="IPR000780">
    <property type="entry name" value="CheR_MeTrfase"/>
</dbReference>
<dbReference type="InterPro" id="IPR022642">
    <property type="entry name" value="CheR_C"/>
</dbReference>
<dbReference type="PROSITE" id="PS50123">
    <property type="entry name" value="CHER"/>
    <property type="match status" value="1"/>
</dbReference>
<dbReference type="Gene3D" id="1.10.155.10">
    <property type="entry name" value="Chemotaxis receptor methyltransferase CheR, N-terminal domain"/>
    <property type="match status" value="1"/>
</dbReference>
<dbReference type="Pfam" id="PF03705">
    <property type="entry name" value="CheR_N"/>
    <property type="match status" value="1"/>
</dbReference>
<evidence type="ECO:0000256" key="1">
    <source>
        <dbReference type="ARBA" id="ARBA00001541"/>
    </source>
</evidence>
<name>A0ABV8ZT32_9NEIS</name>
<dbReference type="PANTHER" id="PTHR24422">
    <property type="entry name" value="CHEMOTAXIS PROTEIN METHYLTRANSFERASE"/>
    <property type="match status" value="1"/>
</dbReference>
<dbReference type="InterPro" id="IPR036804">
    <property type="entry name" value="CheR_N_sf"/>
</dbReference>
<sequence>MFHLEEPLPAPPMLSDGEFAQLRRFIHQAAGIAMSPGKRSLIQSRLAKRLRQLRLNSYAAYWRMIADPANALERQYAINLLSTNETYFFREPEHFAWLRQLAARRQGGGELRLWSAACSTGEEAYTIAMILAETLGLQGLWRVYATDINTRVTAFARRAVYPQAKASRTPPDLWRRYLLRGRAEYAGMVKVAPELARKVSFSNLNLLHAAHFQHSRFDVIFLRNMLIYFDEATKLRVLLALCDKLREGGHLIIGHSESIRHLELPLTQEAPSRYRLDSRFADGRIDEHRRSDC</sequence>
<dbReference type="Gene3D" id="3.40.50.150">
    <property type="entry name" value="Vaccinia Virus protein VP39"/>
    <property type="match status" value="1"/>
</dbReference>
<dbReference type="PANTHER" id="PTHR24422:SF26">
    <property type="entry name" value="CHEMOTAXIS PROTEIN METHYLTRANSFERASE"/>
    <property type="match status" value="1"/>
</dbReference>
<dbReference type="InterPro" id="IPR026024">
    <property type="entry name" value="Chemotaxis_MeTrfase_CheR"/>
</dbReference>
<dbReference type="EC" id="2.1.1.80" evidence="5"/>
<gene>
    <name evidence="7" type="ORF">ACFO0R_10785</name>
</gene>
<comment type="function">
    <text evidence="5">Methylation of the membrane-bound methyl-accepting chemotaxis proteins (MCP) to form gamma-glutamyl methyl ester residues in MCP.</text>
</comment>
<dbReference type="RefSeq" id="WP_231465461.1">
    <property type="nucleotide sequence ID" value="NZ_JAJOHW010000208.1"/>
</dbReference>